<dbReference type="GO" id="GO:0006631">
    <property type="term" value="P:fatty acid metabolic process"/>
    <property type="evidence" value="ECO:0007669"/>
    <property type="project" value="InterPro"/>
</dbReference>
<gene>
    <name evidence="7" type="ORF">ABL_09602</name>
</gene>
<name>A0A117E4E1_ASPNG</name>
<evidence type="ECO:0000313" key="8">
    <source>
        <dbReference type="Proteomes" id="UP000068243"/>
    </source>
</evidence>
<dbReference type="PANTHER" id="PTHR48075:SF3">
    <property type="entry name" value="3-HYDROXYACYL-COA DEHYDROGENASE"/>
    <property type="match status" value="1"/>
</dbReference>
<keyword evidence="4" id="KW-0539">Nucleus</keyword>
<dbReference type="GO" id="GO:0016616">
    <property type="term" value="F:oxidoreductase activity, acting on the CH-OH group of donors, NAD or NADP as acceptor"/>
    <property type="evidence" value="ECO:0007669"/>
    <property type="project" value="InterPro"/>
</dbReference>
<dbReference type="GO" id="GO:0000981">
    <property type="term" value="F:DNA-binding transcription factor activity, RNA polymerase II-specific"/>
    <property type="evidence" value="ECO:0007669"/>
    <property type="project" value="InterPro"/>
</dbReference>
<evidence type="ECO:0000256" key="2">
    <source>
        <dbReference type="ARBA" id="ARBA00023015"/>
    </source>
</evidence>
<evidence type="ECO:0000259" key="6">
    <source>
        <dbReference type="Pfam" id="PF02737"/>
    </source>
</evidence>
<dbReference type="GO" id="GO:0008270">
    <property type="term" value="F:zinc ion binding"/>
    <property type="evidence" value="ECO:0007669"/>
    <property type="project" value="InterPro"/>
</dbReference>
<dbReference type="SMART" id="SM00135">
    <property type="entry name" value="LY"/>
    <property type="match status" value="4"/>
</dbReference>
<dbReference type="InterPro" id="IPR006108">
    <property type="entry name" value="3HC_DH_C"/>
</dbReference>
<proteinExistence type="predicted"/>
<dbReference type="SUPFAM" id="SSF51735">
    <property type="entry name" value="NAD(P)-binding Rossmann-fold domains"/>
    <property type="match status" value="1"/>
</dbReference>
<dbReference type="InterPro" id="IPR036291">
    <property type="entry name" value="NAD(P)-bd_dom_sf"/>
</dbReference>
<protein>
    <submittedName>
        <fullName evidence="7">3-hydroxyacyl-CoA dehyrogenase</fullName>
    </submittedName>
</protein>
<dbReference type="InterPro" id="IPR000033">
    <property type="entry name" value="LDLR_classB_rpt"/>
</dbReference>
<dbReference type="VEuPathDB" id="FungiDB:An11g08440"/>
<dbReference type="PROSITE" id="PS51120">
    <property type="entry name" value="LDLRB"/>
    <property type="match status" value="1"/>
</dbReference>
<dbReference type="VEuPathDB" id="FungiDB:ATCC64974_93440"/>
<dbReference type="OrthoDB" id="3525185at2759"/>
<dbReference type="AlphaFoldDB" id="A0A117E4E1"/>
<dbReference type="SUPFAM" id="SSF63829">
    <property type="entry name" value="Calcium-dependent phosphotriesterase"/>
    <property type="match status" value="1"/>
</dbReference>
<dbReference type="CDD" id="cd00067">
    <property type="entry name" value="GAL4"/>
    <property type="match status" value="1"/>
</dbReference>
<dbReference type="InterPro" id="IPR008927">
    <property type="entry name" value="6-PGluconate_DH-like_C_sf"/>
</dbReference>
<dbReference type="VEuPathDB" id="FungiDB:ATCC64974_62940"/>
<dbReference type="VEuPathDB" id="FungiDB:ASPNIDRAFT2_1158627"/>
<keyword evidence="1" id="KW-0560">Oxidoreductase</keyword>
<dbReference type="Gene3D" id="1.10.1040.10">
    <property type="entry name" value="N-(1-d-carboxylethyl)-l-norvaline Dehydrogenase, domain 2"/>
    <property type="match status" value="1"/>
</dbReference>
<evidence type="ECO:0000259" key="5">
    <source>
        <dbReference type="Pfam" id="PF00725"/>
    </source>
</evidence>
<dbReference type="EMBL" id="BCMY01000024">
    <property type="protein sequence ID" value="GAQ46941.1"/>
    <property type="molecule type" value="Genomic_DNA"/>
</dbReference>
<evidence type="ECO:0000256" key="4">
    <source>
        <dbReference type="ARBA" id="ARBA00023242"/>
    </source>
</evidence>
<dbReference type="Pfam" id="PF02737">
    <property type="entry name" value="3HCDH_N"/>
    <property type="match status" value="1"/>
</dbReference>
<dbReference type="InterPro" id="IPR013328">
    <property type="entry name" value="6PGD_dom2"/>
</dbReference>
<feature type="domain" description="3-hydroxyacyl-CoA dehydrogenase C-terminal" evidence="5">
    <location>
        <begin position="193"/>
        <end position="287"/>
    </location>
</feature>
<dbReference type="VEuPathDB" id="FungiDB:ASPNIDRAFT2_1154557"/>
<dbReference type="Gene3D" id="3.40.50.720">
    <property type="entry name" value="NAD(P)-binding Rossmann-like Domain"/>
    <property type="match status" value="1"/>
</dbReference>
<dbReference type="Pfam" id="PF00725">
    <property type="entry name" value="3HCDH"/>
    <property type="match status" value="1"/>
</dbReference>
<evidence type="ECO:0000313" key="7">
    <source>
        <dbReference type="EMBL" id="GAQ46941.1"/>
    </source>
</evidence>
<dbReference type="InterPro" id="IPR001138">
    <property type="entry name" value="Zn2Cys6_DnaBD"/>
</dbReference>
<evidence type="ECO:0000256" key="3">
    <source>
        <dbReference type="ARBA" id="ARBA00023163"/>
    </source>
</evidence>
<keyword evidence="2" id="KW-0805">Transcription regulation</keyword>
<reference evidence="8" key="1">
    <citation type="journal article" date="2016" name="Genome Announc.">
        <title>Draft genome sequence of Aspergillus niger strain An76.</title>
        <authorList>
            <person name="Gong W."/>
            <person name="Cheng Z."/>
            <person name="Zhang H."/>
            <person name="Liu L."/>
            <person name="Gao P."/>
            <person name="Wang L."/>
        </authorList>
    </citation>
    <scope>NUCLEOTIDE SEQUENCE [LARGE SCALE GENOMIC DNA]</scope>
    <source>
        <strain evidence="8">An76</strain>
    </source>
</reference>
<dbReference type="Proteomes" id="UP000068243">
    <property type="component" value="Unassembled WGS sequence"/>
</dbReference>
<dbReference type="InterPro" id="IPR011042">
    <property type="entry name" value="6-blade_b-propeller_TolB-like"/>
</dbReference>
<dbReference type="GO" id="GO:0070403">
    <property type="term" value="F:NAD+ binding"/>
    <property type="evidence" value="ECO:0007669"/>
    <property type="project" value="InterPro"/>
</dbReference>
<dbReference type="SUPFAM" id="SSF48179">
    <property type="entry name" value="6-phosphogluconate dehydrogenase C-terminal domain-like"/>
    <property type="match status" value="1"/>
</dbReference>
<dbReference type="InterPro" id="IPR006176">
    <property type="entry name" value="3-OHacyl-CoA_DH_NAD-bd"/>
</dbReference>
<feature type="domain" description="3-hydroxyacyl-CoA dehydrogenase NAD binding" evidence="6">
    <location>
        <begin position="16"/>
        <end position="188"/>
    </location>
</feature>
<dbReference type="VEuPathDB" id="FungiDB:M747DRAFT_245111"/>
<comment type="caution">
    <text evidence="7">The sequence shown here is derived from an EMBL/GenBank/DDBJ whole genome shotgun (WGS) entry which is preliminary data.</text>
</comment>
<dbReference type="Gene3D" id="2.120.10.30">
    <property type="entry name" value="TolB, C-terminal domain"/>
    <property type="match status" value="2"/>
</dbReference>
<dbReference type="VEuPathDB" id="FungiDB:An19g00050"/>
<keyword evidence="3" id="KW-0804">Transcription</keyword>
<dbReference type="PANTHER" id="PTHR48075">
    <property type="entry name" value="3-HYDROXYACYL-COA DEHYDROGENASE FAMILY PROTEIN"/>
    <property type="match status" value="1"/>
</dbReference>
<evidence type="ECO:0000256" key="1">
    <source>
        <dbReference type="ARBA" id="ARBA00023002"/>
    </source>
</evidence>
<organism evidence="7 8">
    <name type="scientific">Aspergillus niger</name>
    <dbReference type="NCBI Taxonomy" id="5061"/>
    <lineage>
        <taxon>Eukaryota</taxon>
        <taxon>Fungi</taxon>
        <taxon>Dikarya</taxon>
        <taxon>Ascomycota</taxon>
        <taxon>Pezizomycotina</taxon>
        <taxon>Eurotiomycetes</taxon>
        <taxon>Eurotiomycetidae</taxon>
        <taxon>Eurotiales</taxon>
        <taxon>Aspergillaceae</taxon>
        <taxon>Aspergillus</taxon>
        <taxon>Aspergillus subgen. Circumdati</taxon>
    </lineage>
</organism>
<dbReference type="VEuPathDB" id="FungiDB:M747DRAFT_253615"/>
<sequence length="1119" mass="125149">MHLPWTPPTIGSRPLALLGAGVLGRRIACVFAAAGYNVNLRDPSLSAQQAAVDYVTQNLQTYSKLSKGNRSFGNCRAFSDLESTVRDAWLVIEAIPERIQMKIDIMSELDKLAPVDCILASNSSSFKSRFMVEKVGAHRRPLVCNMHFFMPPEKRAVELMTDGETRPEVFPFLTKILEDVGMVPVIARQESTGFVFNRLWAAIKREIIAILAEGVSEPKEIDKIWVEMFQNATGPCAFMDQVGLDTVAFIEDHYIKERQLSSTLGVDWLRKNYVNQGKLGNKSDKGGLYPPQTADDSSNSPTVYFLDIGLGSIVQDLSALGKTGRILRRTSDGKCETLITNLNCPDGLDYSPSVGRIFWTNMGLRPAANDGSVMSANLDGSDLQVVLPDGAVHTPKQLVVDETNQKLYFCDREGMRIHRCDFDGQNHEILVCRGKFGTEEQNDQTRWCVGITIDEKRGKFYWSQKGPSRSNQGRIFRANIKMPAGETATNRTDIETLFEGLPEPIDLEIHTETETLYWTDRGEHPYGNTLNQASVGAGVSHVKILARHFNELIGMKIDWANRQIYLTDLGGSLYRVDMDSASKTVLHSDEGSYTGITLCDRKTPFCTQCVQAGLLCEGYSRNHSVWINSTDGENRKYTKDTGSVQSRIRGAPEITLHQSLAGTAREVMYVGLYLSAFLPNGRLFSKEAAQISSAGWLRHLDKLCQPEKTLRFITLAHGLSMLATRDNDSQLKLKGVQAHSMALQEMSTALRDPQRVTGDGILAAIRLFRFYEVSCASREAGQVTHASQILYGAESSGSDKEKPILQIRGYYAHTDGEMALFMNRGWQKEWSEAGMYLLFILGVGRRKRSPFSDREWMLAPWKNRTKSLLDGLSDILVQVPALLEELDAIRACPIAEQSPNAWDNLLGECIRIEHLLHAWKETMGDQLQNFDHTKSGHPLQMPRLDRDFALLHISCLYWSCCILLYTTIHMATIEAHQSLSVTYFMTIPFSAPGYPNYHNERNPTLHTHRILHTISLSHGPYAGGYGALCSTFPLGMALRYFAVAHFFPHEGGIPGAHKLLQGLLAQPFMKAYTARFVSHLHNVDVPGQSLKDTAGWHGVELKMRRWWFGPMLDHNPGAT</sequence>
<accession>A0A117E4E1</accession>